<evidence type="ECO:0000256" key="3">
    <source>
        <dbReference type="ARBA" id="ARBA00023015"/>
    </source>
</evidence>
<dbReference type="PANTHER" id="PTHR45614">
    <property type="entry name" value="MYB PROTEIN-RELATED"/>
    <property type="match status" value="1"/>
</dbReference>
<name>A0A896WCD8_MELAB</name>
<reference evidence="8" key="1">
    <citation type="journal article" name="Plants (Basel)">
        <title>NAC and MYB Families and Lignin Biosynthesis-Related Members Identification and Expression Analysis in Melilotus albus.</title>
        <authorList>
            <person name="Chen L."/>
            <person name="Wu F."/>
            <person name="Zhang J."/>
        </authorList>
    </citation>
    <scope>NUCLEOTIDE SEQUENCE</scope>
</reference>
<dbReference type="InterPro" id="IPR017930">
    <property type="entry name" value="Myb_dom"/>
</dbReference>
<dbReference type="InterPro" id="IPR050560">
    <property type="entry name" value="MYB_TF"/>
</dbReference>
<evidence type="ECO:0000256" key="2">
    <source>
        <dbReference type="ARBA" id="ARBA00022737"/>
    </source>
</evidence>
<evidence type="ECO:0000256" key="5">
    <source>
        <dbReference type="ARBA" id="ARBA00023242"/>
    </source>
</evidence>
<dbReference type="InterPro" id="IPR001005">
    <property type="entry name" value="SANT/Myb"/>
</dbReference>
<protein>
    <submittedName>
        <fullName evidence="8">MYB family transcription factor</fullName>
    </submittedName>
</protein>
<dbReference type="GO" id="GO:0000981">
    <property type="term" value="F:DNA-binding transcription factor activity, RNA polymerase II-specific"/>
    <property type="evidence" value="ECO:0007669"/>
    <property type="project" value="TreeGrafter"/>
</dbReference>
<sequence length="256" mass="30068">MSYYKRVDMNRNNKSNIVKGQWTVEEDRLLINLVEEYGLGKWSDIAQKLHGRMGKQCRERWLNHLRPDIKKDTWSEEEEKILMKAHGEIGNKWSKIVKMLPGRTENSIKNHWNATKRRQYSKRKYPRGSSTLLQDYIMSLNLDKNPPKDYTAKSSTNASAMENNISTVQAQSQNSTELLVPPSCDFDDIRKHFCFNENLFQDECSIDSLLDNMEIMERKIDCEVEEEMPLEITEESMLGVEVKKEVDWIEMFFSGQ</sequence>
<evidence type="ECO:0000256" key="4">
    <source>
        <dbReference type="ARBA" id="ARBA00023125"/>
    </source>
</evidence>
<feature type="domain" description="Myb-like" evidence="6">
    <location>
        <begin position="14"/>
        <end position="65"/>
    </location>
</feature>
<dbReference type="PANTHER" id="PTHR45614:SF285">
    <property type="entry name" value="TRANSCRIPTION FACTOR MYB98"/>
    <property type="match status" value="1"/>
</dbReference>
<evidence type="ECO:0000259" key="6">
    <source>
        <dbReference type="PROSITE" id="PS50090"/>
    </source>
</evidence>
<keyword evidence="3" id="KW-0804">Transcription</keyword>
<evidence type="ECO:0000259" key="7">
    <source>
        <dbReference type="PROSITE" id="PS51294"/>
    </source>
</evidence>
<dbReference type="PROSITE" id="PS50090">
    <property type="entry name" value="MYB_LIKE"/>
    <property type="match status" value="2"/>
</dbReference>
<keyword evidence="3" id="KW-0805">Transcription regulation</keyword>
<keyword evidence="4" id="KW-0238">DNA-binding</keyword>
<dbReference type="GO" id="GO:0000978">
    <property type="term" value="F:RNA polymerase II cis-regulatory region sequence-specific DNA binding"/>
    <property type="evidence" value="ECO:0007669"/>
    <property type="project" value="TreeGrafter"/>
</dbReference>
<gene>
    <name evidence="8" type="primary">EVM0040171.1</name>
</gene>
<organism evidence="8">
    <name type="scientific">Melilotus albus</name>
    <name type="common">White sweet clover</name>
    <name type="synonym">Melilotus officinalis subsp. albus</name>
    <dbReference type="NCBI Taxonomy" id="47082"/>
    <lineage>
        <taxon>Eukaryota</taxon>
        <taxon>Viridiplantae</taxon>
        <taxon>Streptophyta</taxon>
        <taxon>Embryophyta</taxon>
        <taxon>Tracheophyta</taxon>
        <taxon>Spermatophyta</taxon>
        <taxon>Magnoliopsida</taxon>
        <taxon>eudicotyledons</taxon>
        <taxon>Gunneridae</taxon>
        <taxon>Pentapetalae</taxon>
        <taxon>rosids</taxon>
        <taxon>fabids</taxon>
        <taxon>Fabales</taxon>
        <taxon>Fabaceae</taxon>
        <taxon>Papilionoideae</taxon>
        <taxon>50 kb inversion clade</taxon>
        <taxon>NPAAA clade</taxon>
        <taxon>Hologalegina</taxon>
        <taxon>IRL clade</taxon>
        <taxon>Trifolieae</taxon>
        <taxon>Melilotus</taxon>
    </lineage>
</organism>
<dbReference type="SMART" id="SM00717">
    <property type="entry name" value="SANT"/>
    <property type="match status" value="2"/>
</dbReference>
<dbReference type="CDD" id="cd00167">
    <property type="entry name" value="SANT"/>
    <property type="match status" value="2"/>
</dbReference>
<dbReference type="PROSITE" id="PS51294">
    <property type="entry name" value="HTH_MYB"/>
    <property type="match status" value="2"/>
</dbReference>
<evidence type="ECO:0000313" key="8">
    <source>
        <dbReference type="EMBL" id="QSD99663.1"/>
    </source>
</evidence>
<evidence type="ECO:0000256" key="1">
    <source>
        <dbReference type="ARBA" id="ARBA00004123"/>
    </source>
</evidence>
<dbReference type="AlphaFoldDB" id="A0A896WCD8"/>
<keyword evidence="5" id="KW-0539">Nucleus</keyword>
<proteinExistence type="predicted"/>
<dbReference type="FunFam" id="1.10.10.60:FF:000010">
    <property type="entry name" value="Transcriptional activator Myb isoform A"/>
    <property type="match status" value="1"/>
</dbReference>
<feature type="domain" description="HTH myb-type" evidence="7">
    <location>
        <begin position="70"/>
        <end position="120"/>
    </location>
</feature>
<dbReference type="InterPro" id="IPR009057">
    <property type="entry name" value="Homeodomain-like_sf"/>
</dbReference>
<dbReference type="Pfam" id="PF13921">
    <property type="entry name" value="Myb_DNA-bind_6"/>
    <property type="match status" value="1"/>
</dbReference>
<feature type="domain" description="Myb-like" evidence="6">
    <location>
        <begin position="66"/>
        <end position="116"/>
    </location>
</feature>
<keyword evidence="2" id="KW-0677">Repeat</keyword>
<dbReference type="Gene3D" id="1.10.10.60">
    <property type="entry name" value="Homeodomain-like"/>
    <property type="match status" value="2"/>
</dbReference>
<accession>A0A896WCD8</accession>
<comment type="subcellular location">
    <subcellularLocation>
        <location evidence="1">Nucleus</location>
    </subcellularLocation>
</comment>
<dbReference type="GO" id="GO:0005634">
    <property type="term" value="C:nucleus"/>
    <property type="evidence" value="ECO:0007669"/>
    <property type="project" value="UniProtKB-SubCell"/>
</dbReference>
<feature type="domain" description="HTH myb-type" evidence="7">
    <location>
        <begin position="14"/>
        <end position="69"/>
    </location>
</feature>
<dbReference type="SUPFAM" id="SSF46689">
    <property type="entry name" value="Homeodomain-like"/>
    <property type="match status" value="1"/>
</dbReference>
<dbReference type="EMBL" id="MW302509">
    <property type="protein sequence ID" value="QSD99663.1"/>
    <property type="molecule type" value="Genomic_DNA"/>
</dbReference>